<reference evidence="1" key="1">
    <citation type="journal article" date="2013" name="Genetics">
        <title>The draft genome and transcriptome of Panagrellus redivivus are shaped by the harsh demands of a free-living lifestyle.</title>
        <authorList>
            <person name="Srinivasan J."/>
            <person name="Dillman A.R."/>
            <person name="Macchietto M.G."/>
            <person name="Heikkinen L."/>
            <person name="Lakso M."/>
            <person name="Fracchia K.M."/>
            <person name="Antoshechkin I."/>
            <person name="Mortazavi A."/>
            <person name="Wong G."/>
            <person name="Sternberg P.W."/>
        </authorList>
    </citation>
    <scope>NUCLEOTIDE SEQUENCE [LARGE SCALE GENOMIC DNA]</scope>
    <source>
        <strain evidence="1">MT8872</strain>
    </source>
</reference>
<dbReference type="AlphaFoldDB" id="A0A7E4ZXD3"/>
<proteinExistence type="predicted"/>
<name>A0A7E4ZXD3_PANRE</name>
<reference evidence="2" key="2">
    <citation type="submission" date="2020-10" db="UniProtKB">
        <authorList>
            <consortium name="WormBaseParasite"/>
        </authorList>
    </citation>
    <scope>IDENTIFICATION</scope>
</reference>
<dbReference type="WBParaSite" id="Pan_g23395.t1">
    <property type="protein sequence ID" value="Pan_g23395.t1"/>
    <property type="gene ID" value="Pan_g23395"/>
</dbReference>
<evidence type="ECO:0000313" key="1">
    <source>
        <dbReference type="Proteomes" id="UP000492821"/>
    </source>
</evidence>
<sequence>MKRSLNAPATEATDCIDNDGHPMHNIIGQTTCYYVNYAKFEEGAAAIEVNQAWYYGPFLGSMIPNMMELAVTAQSRNYLNFVTQLDVVMCSLLKNHTRLDSTVLKTGCRFETFRDERSTLKLVAVVCCCSGKDDPNCKEVTEAVKEKKTLCVGGTDRSLTFYFAKICSHKVVKEYERIGVTNDEGTPTFQHLKALRHTATTAIYEKDATCKALQTVTCQKSIVYDTDEGCCSHAHFCNLHRSLNLQLKRCFWSFGEKQEVDGCRVIFYRADGKWYTSSSLWFEMKQSKLIHLYAVAGNAPYTVSRALLVERNVDPTCSEHTKRYERDYFVISCYGKEGCDDRFTQDDFFKFLDKKVITDAMQKDSLPRCESGNVTFTTLDTVLAMPPASPNTTRVVGLYCTIRLTVGTDEDGETTLNITFGHVFPKPDDCTPQVAERDDLSYSCCYAAINNNSHTDKYCNYATIMETAFIKENDIPNADDTTESVDLIPQQSVYEYADYCEQSNMGDFGVPSLLCQPGGIGCFHLHKMDEARDKVIASCVGHAEEKVMGDFGREEFFDAYHEALLCQAEELKNRCQYVTLGNGAVPKLLCCCQVSVVRNNVAYCVEDTNTMFNAYEYEVKRIGEYRDTKDDDDDGDEDDNGDE</sequence>
<keyword evidence="1" id="KW-1185">Reference proteome</keyword>
<organism evidence="1 2">
    <name type="scientific">Panagrellus redivivus</name>
    <name type="common">Microworm</name>
    <dbReference type="NCBI Taxonomy" id="6233"/>
    <lineage>
        <taxon>Eukaryota</taxon>
        <taxon>Metazoa</taxon>
        <taxon>Ecdysozoa</taxon>
        <taxon>Nematoda</taxon>
        <taxon>Chromadorea</taxon>
        <taxon>Rhabditida</taxon>
        <taxon>Tylenchina</taxon>
        <taxon>Panagrolaimomorpha</taxon>
        <taxon>Panagrolaimoidea</taxon>
        <taxon>Panagrolaimidae</taxon>
        <taxon>Panagrellus</taxon>
    </lineage>
</organism>
<protein>
    <submittedName>
        <fullName evidence="2">VWFD domain-containing protein</fullName>
    </submittedName>
</protein>
<dbReference type="Proteomes" id="UP000492821">
    <property type="component" value="Unassembled WGS sequence"/>
</dbReference>
<accession>A0A7E4ZXD3</accession>
<evidence type="ECO:0000313" key="2">
    <source>
        <dbReference type="WBParaSite" id="Pan_g23395.t1"/>
    </source>
</evidence>